<reference evidence="1 2" key="1">
    <citation type="journal article" date="2015" name="Nature">
        <title>rRNA introns, odd ribosomes, and small enigmatic genomes across a large radiation of phyla.</title>
        <authorList>
            <person name="Brown C.T."/>
            <person name="Hug L.A."/>
            <person name="Thomas B.C."/>
            <person name="Sharon I."/>
            <person name="Castelle C.J."/>
            <person name="Singh A."/>
            <person name="Wilkins M.J."/>
            <person name="Williams K.H."/>
            <person name="Banfield J.F."/>
        </authorList>
    </citation>
    <scope>NUCLEOTIDE SEQUENCE [LARGE SCALE GENOMIC DNA]</scope>
</reference>
<gene>
    <name evidence="1" type="ORF">UW90_C0004G0039</name>
</gene>
<dbReference type="AlphaFoldDB" id="A0A0G1P1I8"/>
<evidence type="ECO:0000313" key="1">
    <source>
        <dbReference type="EMBL" id="KKT90234.1"/>
    </source>
</evidence>
<sequence>MNLVQGMSYRLEGNYYWPLSPVPRFFQGKITILSESRFEGRLIDEYGVARVEGCFDGYYMGFFKTYDKDHPAYHGGSTIPISYSLDLSELGGWEGRFTFPEDEDKEMGFVTMVVVPWCDDWMLFDERTKDRLVFGIRTWHTWCR</sequence>
<name>A0A0G1P1I8_9BACT</name>
<dbReference type="Proteomes" id="UP000034368">
    <property type="component" value="Unassembled WGS sequence"/>
</dbReference>
<protein>
    <submittedName>
        <fullName evidence="1">Uncharacterized protein</fullName>
    </submittedName>
</protein>
<comment type="caution">
    <text evidence="1">The sequence shown here is derived from an EMBL/GenBank/DDBJ whole genome shotgun (WGS) entry which is preliminary data.</text>
</comment>
<proteinExistence type="predicted"/>
<accession>A0A0G1P1I8</accession>
<organism evidence="1 2">
    <name type="scientific">Candidatus Yanofskybacteria bacterium GW2011_GWB1_45_11</name>
    <dbReference type="NCBI Taxonomy" id="1619026"/>
    <lineage>
        <taxon>Bacteria</taxon>
        <taxon>Candidatus Yanofskyibacteriota</taxon>
    </lineage>
</organism>
<dbReference type="EMBL" id="LCKD01000004">
    <property type="protein sequence ID" value="KKT90234.1"/>
    <property type="molecule type" value="Genomic_DNA"/>
</dbReference>
<evidence type="ECO:0000313" key="2">
    <source>
        <dbReference type="Proteomes" id="UP000034368"/>
    </source>
</evidence>